<organism evidence="2 3">
    <name type="scientific">Spizellomyces punctatus (strain DAOM BR117)</name>
    <dbReference type="NCBI Taxonomy" id="645134"/>
    <lineage>
        <taxon>Eukaryota</taxon>
        <taxon>Fungi</taxon>
        <taxon>Fungi incertae sedis</taxon>
        <taxon>Chytridiomycota</taxon>
        <taxon>Chytridiomycota incertae sedis</taxon>
        <taxon>Chytridiomycetes</taxon>
        <taxon>Spizellomycetales</taxon>
        <taxon>Spizellomycetaceae</taxon>
        <taxon>Spizellomyces</taxon>
    </lineage>
</organism>
<dbReference type="InterPro" id="IPR012334">
    <property type="entry name" value="Pectin_lyas_fold"/>
</dbReference>
<dbReference type="RefSeq" id="XP_016606034.1">
    <property type="nucleotide sequence ID" value="XM_016755166.1"/>
</dbReference>
<dbReference type="GeneID" id="27690240"/>
<dbReference type="Gene3D" id="2.160.20.10">
    <property type="entry name" value="Single-stranded right-handed beta-helix, Pectin lyase-like"/>
    <property type="match status" value="1"/>
</dbReference>
<dbReference type="InterPro" id="IPR011050">
    <property type="entry name" value="Pectin_lyase_fold/virulence"/>
</dbReference>
<accession>A0A0L0HAS3</accession>
<dbReference type="InParanoid" id="A0A0L0HAS3"/>
<evidence type="ECO:0000259" key="1">
    <source>
        <dbReference type="Pfam" id="PF13229"/>
    </source>
</evidence>
<dbReference type="Pfam" id="PF13229">
    <property type="entry name" value="Beta_helix"/>
    <property type="match status" value="2"/>
</dbReference>
<dbReference type="SUPFAM" id="SSF51126">
    <property type="entry name" value="Pectin lyase-like"/>
    <property type="match status" value="1"/>
</dbReference>
<reference evidence="2 3" key="1">
    <citation type="submission" date="2009-08" db="EMBL/GenBank/DDBJ databases">
        <title>The Genome Sequence of Spizellomyces punctatus strain DAOM BR117.</title>
        <authorList>
            <consortium name="The Broad Institute Genome Sequencing Platform"/>
            <person name="Russ C."/>
            <person name="Cuomo C."/>
            <person name="Shea T."/>
            <person name="Young S.K."/>
            <person name="Zeng Q."/>
            <person name="Koehrsen M."/>
            <person name="Haas B."/>
            <person name="Borodovsky M."/>
            <person name="Guigo R."/>
            <person name="Alvarado L."/>
            <person name="Berlin A."/>
            <person name="Bochicchio J."/>
            <person name="Borenstein D."/>
            <person name="Chapman S."/>
            <person name="Chen Z."/>
            <person name="Engels R."/>
            <person name="Freedman E."/>
            <person name="Gellesch M."/>
            <person name="Goldberg J."/>
            <person name="Griggs A."/>
            <person name="Gujja S."/>
            <person name="Heiman D."/>
            <person name="Hepburn T."/>
            <person name="Howarth C."/>
            <person name="Jen D."/>
            <person name="Larson L."/>
            <person name="Lewis B."/>
            <person name="Mehta T."/>
            <person name="Park D."/>
            <person name="Pearson M."/>
            <person name="Roberts A."/>
            <person name="Saif S."/>
            <person name="Shenoy N."/>
            <person name="Sisk P."/>
            <person name="Stolte C."/>
            <person name="Sykes S."/>
            <person name="Thomson T."/>
            <person name="Walk T."/>
            <person name="White J."/>
            <person name="Yandava C."/>
            <person name="Burger G."/>
            <person name="Gray M.W."/>
            <person name="Holland P.W.H."/>
            <person name="King N."/>
            <person name="Lang F.B.F."/>
            <person name="Roger A.J."/>
            <person name="Ruiz-Trillo I."/>
            <person name="Lander E."/>
            <person name="Nusbaum C."/>
        </authorList>
    </citation>
    <scope>NUCLEOTIDE SEQUENCE [LARGE SCALE GENOMIC DNA]</scope>
    <source>
        <strain evidence="2 3">DAOM BR117</strain>
    </source>
</reference>
<feature type="domain" description="Right handed beta helix" evidence="1">
    <location>
        <begin position="127"/>
        <end position="249"/>
    </location>
</feature>
<name>A0A0L0HAS3_SPIPD</name>
<proteinExistence type="predicted"/>
<sequence length="402" mass="42845">MFKGAVRVVDPEGGGDFVSLADAISQSQRRPPGNADGWTLILRPATYEISAELCGDVSLQLLGERSSVLSENDSKRNEPAVKLRCEPTTLTQGEFPPDSVVLSAKGDGSALFLEDMSLSLAKESSAMANCLRSTEGASVTATGCVFHSHNSPAVGVWQSMSRCTLQSCIFQPQTSAAVLVGGDTSSLVMKKCRVKRCVMAAIEVRGRDCTARLTDCSFTHCQSQAVVGYGSANLLEMVRCEVTSSGRFGTHSCLLLANRATMLRDCKFDHNRSDVVVMQGSAESDHSAFLSMDGCAVTRNSGTGVIFGMSPCHGILSRNVISDSSGSGINCLAVAVGKKVTLRDNRIERNGPGHGFDVITVKGLEERVVMMGVNNVPERPTTLQLPASLLRQYQSCTSVEMS</sequence>
<protein>
    <recommendedName>
        <fullName evidence="1">Right handed beta helix domain-containing protein</fullName>
    </recommendedName>
</protein>
<dbReference type="AlphaFoldDB" id="A0A0L0HAS3"/>
<dbReference type="InterPro" id="IPR039448">
    <property type="entry name" value="Beta_helix"/>
</dbReference>
<dbReference type="EMBL" id="KQ257462">
    <property type="protein sequence ID" value="KNC97994.1"/>
    <property type="molecule type" value="Genomic_DNA"/>
</dbReference>
<evidence type="ECO:0000313" key="2">
    <source>
        <dbReference type="EMBL" id="KNC97994.1"/>
    </source>
</evidence>
<gene>
    <name evidence="2" type="ORF">SPPG_06978</name>
</gene>
<dbReference type="Proteomes" id="UP000053201">
    <property type="component" value="Unassembled WGS sequence"/>
</dbReference>
<feature type="domain" description="Right handed beta helix" evidence="1">
    <location>
        <begin position="256"/>
        <end position="351"/>
    </location>
</feature>
<keyword evidence="3" id="KW-1185">Reference proteome</keyword>
<dbReference type="VEuPathDB" id="FungiDB:SPPG_06978"/>
<evidence type="ECO:0000313" key="3">
    <source>
        <dbReference type="Proteomes" id="UP000053201"/>
    </source>
</evidence>
<dbReference type="OrthoDB" id="2133413at2759"/>